<feature type="signal peptide" evidence="2">
    <location>
        <begin position="1"/>
        <end position="21"/>
    </location>
</feature>
<evidence type="ECO:0000256" key="2">
    <source>
        <dbReference type="SAM" id="SignalP"/>
    </source>
</evidence>
<proteinExistence type="predicted"/>
<feature type="region of interest" description="Disordered" evidence="1">
    <location>
        <begin position="141"/>
        <end position="194"/>
    </location>
</feature>
<feature type="compositionally biased region" description="Low complexity" evidence="1">
    <location>
        <begin position="525"/>
        <end position="541"/>
    </location>
</feature>
<evidence type="ECO:0000313" key="3">
    <source>
        <dbReference type="EMBL" id="GBF93199.1"/>
    </source>
</evidence>
<feature type="region of interest" description="Disordered" evidence="1">
    <location>
        <begin position="92"/>
        <end position="119"/>
    </location>
</feature>
<protein>
    <recommendedName>
        <fullName evidence="5">SRCR domain-containing protein</fullName>
    </recommendedName>
</protein>
<accession>A0A2V0P0U1</accession>
<reference evidence="3 4" key="1">
    <citation type="journal article" date="2018" name="Sci. Rep.">
        <title>Raphidocelis subcapitata (=Pseudokirchneriella subcapitata) provides an insight into genome evolution and environmental adaptations in the Sphaeropleales.</title>
        <authorList>
            <person name="Suzuki S."/>
            <person name="Yamaguchi H."/>
            <person name="Nakajima N."/>
            <person name="Kawachi M."/>
        </authorList>
    </citation>
    <scope>NUCLEOTIDE SEQUENCE [LARGE SCALE GENOMIC DNA]</scope>
    <source>
        <strain evidence="3 4">NIES-35</strain>
    </source>
</reference>
<dbReference type="EMBL" id="BDRX01000038">
    <property type="protein sequence ID" value="GBF93199.1"/>
    <property type="molecule type" value="Genomic_DNA"/>
</dbReference>
<dbReference type="Proteomes" id="UP000247498">
    <property type="component" value="Unassembled WGS sequence"/>
</dbReference>
<evidence type="ECO:0008006" key="5">
    <source>
        <dbReference type="Google" id="ProtNLM"/>
    </source>
</evidence>
<evidence type="ECO:0000256" key="1">
    <source>
        <dbReference type="SAM" id="MobiDB-lite"/>
    </source>
</evidence>
<keyword evidence="2" id="KW-0732">Signal</keyword>
<dbReference type="InParanoid" id="A0A2V0P0U1"/>
<sequence length="560" mass="56447">MARLRLSVALVLALFAAATLAQTAPAPAPLGSRWWSPWRSRGAGDAAAPAPADAAADAPATALVPEAAAAAPGAAEAVEAAPTSEAAPVALDASAPAPDSAAGDAAPAEAVPVDAEAAAASDAEAEAAAAAAAAEALAQADAAPAPAAEQPAAEQPAAAQQPAAEQPEAEQAAAKQPAPAQQPAAQQPAAAAPAAALLPEAAAARSQRSSSDERWSAMVGRLKQMEARCRAITAEWQCVETGSQICEWAEGEAGKEGKCVVPDVFVKARLIEAAPCAGSFMEQWFNCQSANNNKAECTSKAGCSWTPWSNYTSLPLPTRKLLAAAANEGACQLSKVFEMRTQSKWDDLSTLTFQISHLDPAVWGTCDTARELSSLVPLASRSNCSASFSEATCRLGAPLCRWAPVPDAQGRPAPGEKAWPTAACGVSCETPDKAACQRYTECIWKDAASACARATPEQRAARVAAAAEAAKPKPPTGIAARVRVTCGEGLGGNPADVSCMADSVMDDAALSLIKVTRDAEPTPAPANSPAATPRPHNGAAAPAGMAAATLVAAAAVAALL</sequence>
<feature type="chain" id="PRO_5016117438" description="SRCR domain-containing protein" evidence="2">
    <location>
        <begin position="22"/>
        <end position="560"/>
    </location>
</feature>
<comment type="caution">
    <text evidence="3">The sequence shown here is derived from an EMBL/GenBank/DDBJ whole genome shotgun (WGS) entry which is preliminary data.</text>
</comment>
<keyword evidence="4" id="KW-1185">Reference proteome</keyword>
<feature type="region of interest" description="Disordered" evidence="1">
    <location>
        <begin position="518"/>
        <end position="541"/>
    </location>
</feature>
<organism evidence="3 4">
    <name type="scientific">Raphidocelis subcapitata</name>
    <dbReference type="NCBI Taxonomy" id="307507"/>
    <lineage>
        <taxon>Eukaryota</taxon>
        <taxon>Viridiplantae</taxon>
        <taxon>Chlorophyta</taxon>
        <taxon>core chlorophytes</taxon>
        <taxon>Chlorophyceae</taxon>
        <taxon>CS clade</taxon>
        <taxon>Sphaeropleales</taxon>
        <taxon>Selenastraceae</taxon>
        <taxon>Raphidocelis</taxon>
    </lineage>
</organism>
<dbReference type="AlphaFoldDB" id="A0A2V0P0U1"/>
<name>A0A2V0P0U1_9CHLO</name>
<gene>
    <name evidence="3" type="ORF">Rsub_05931</name>
</gene>
<evidence type="ECO:0000313" key="4">
    <source>
        <dbReference type="Proteomes" id="UP000247498"/>
    </source>
</evidence>